<evidence type="ECO:0000256" key="1">
    <source>
        <dbReference type="PIRSR" id="PIRSR640198-1"/>
    </source>
</evidence>
<dbReference type="RefSeq" id="WP_052594177.1">
    <property type="nucleotide sequence ID" value="NZ_CP011112.1"/>
</dbReference>
<feature type="active site" evidence="1">
    <location>
        <position position="134"/>
    </location>
</feature>
<dbReference type="InterPro" id="IPR013436">
    <property type="entry name" value="Mobile_mystery_prot_B"/>
</dbReference>
<name>A0A0K1JL96_9MICO</name>
<feature type="domain" description="Fido" evidence="2">
    <location>
        <begin position="58"/>
        <end position="201"/>
    </location>
</feature>
<dbReference type="PANTHER" id="PTHR13504">
    <property type="entry name" value="FIDO DOMAIN-CONTAINING PROTEIN DDB_G0283145"/>
    <property type="match status" value="1"/>
</dbReference>
<dbReference type="AlphaFoldDB" id="A0A0K1JL96"/>
<dbReference type="InterPro" id="IPR040198">
    <property type="entry name" value="Fido_containing"/>
</dbReference>
<dbReference type="PANTHER" id="PTHR13504:SF39">
    <property type="entry name" value="CELL FILAMENTATION PROTEIN"/>
    <property type="match status" value="1"/>
</dbReference>
<dbReference type="InterPro" id="IPR003812">
    <property type="entry name" value="Fido"/>
</dbReference>
<protein>
    <recommendedName>
        <fullName evidence="2">Fido domain-containing protein</fullName>
    </recommendedName>
</protein>
<dbReference type="NCBIfam" id="TIGR02613">
    <property type="entry name" value="mob_myst_B"/>
    <property type="match status" value="1"/>
</dbReference>
<evidence type="ECO:0000313" key="3">
    <source>
        <dbReference type="EMBL" id="AKU17499.1"/>
    </source>
</evidence>
<dbReference type="Proteomes" id="UP000066480">
    <property type="component" value="Chromosome"/>
</dbReference>
<reference evidence="3 4" key="1">
    <citation type="submission" date="2015-03" db="EMBL/GenBank/DDBJ databases">
        <title>Luteipulveratus halotolerans sp. nov., a novel actinobacterium (Dermacoccaceae) from Sarawak, Malaysia.</title>
        <authorList>
            <person name="Juboi H."/>
            <person name="Basik A."/>
            <person name="Shamsul S.S."/>
            <person name="Arnold P."/>
            <person name="Schmitt E.K."/>
            <person name="Sanglier J.-J."/>
            <person name="Yeo T."/>
        </authorList>
    </citation>
    <scope>NUCLEOTIDE SEQUENCE [LARGE SCALE GENOMIC DNA]</scope>
    <source>
        <strain evidence="3 4">MN07-A0370</strain>
    </source>
</reference>
<organism evidence="3 4">
    <name type="scientific">Luteipulveratus mongoliensis</name>
    <dbReference type="NCBI Taxonomy" id="571913"/>
    <lineage>
        <taxon>Bacteria</taxon>
        <taxon>Bacillati</taxon>
        <taxon>Actinomycetota</taxon>
        <taxon>Actinomycetes</taxon>
        <taxon>Micrococcales</taxon>
        <taxon>Dermacoccaceae</taxon>
        <taxon>Luteipulveratus</taxon>
    </lineage>
</organism>
<gene>
    <name evidence="3" type="ORF">VV02_19390</name>
</gene>
<dbReference type="Pfam" id="PF02661">
    <property type="entry name" value="Fic"/>
    <property type="match status" value="1"/>
</dbReference>
<dbReference type="STRING" id="571913.VV02_19390"/>
<dbReference type="PATRIC" id="fig|571913.6.peg.3926"/>
<accession>A0A0K1JL96</accession>
<dbReference type="SUPFAM" id="SSF140931">
    <property type="entry name" value="Fic-like"/>
    <property type="match status" value="1"/>
</dbReference>
<dbReference type="EMBL" id="CP011112">
    <property type="protein sequence ID" value="AKU17499.1"/>
    <property type="molecule type" value="Genomic_DNA"/>
</dbReference>
<sequence>MFGPEPEGATPLSAEDRRALLADWVATRDDLNLAEQANIAAGRTTVMRGRPLRLDQVLDDTFVRRLHRRMFDQVWAWAGAYRTIELNIGVDPWQVPGAVRDLVADARFWLAPDVGWIAPDVALCKVHHRLVQIHPFVNGNGRHARTFTDVLTRSVGRPLFSWGAGTDLQEVSPDRAAYLAALKRADAHPDDLDDLVAFARS</sequence>
<dbReference type="OrthoDB" id="9813719at2"/>
<dbReference type="Gene3D" id="1.10.3290.10">
    <property type="entry name" value="Fido-like domain"/>
    <property type="match status" value="1"/>
</dbReference>
<evidence type="ECO:0000313" key="4">
    <source>
        <dbReference type="Proteomes" id="UP000066480"/>
    </source>
</evidence>
<proteinExistence type="predicted"/>
<keyword evidence="4" id="KW-1185">Reference proteome</keyword>
<evidence type="ECO:0000259" key="2">
    <source>
        <dbReference type="PROSITE" id="PS51459"/>
    </source>
</evidence>
<dbReference type="KEGG" id="lmoi:VV02_19390"/>
<dbReference type="PROSITE" id="PS51459">
    <property type="entry name" value="FIDO"/>
    <property type="match status" value="1"/>
</dbReference>
<dbReference type="InterPro" id="IPR036597">
    <property type="entry name" value="Fido-like_dom_sf"/>
</dbReference>